<gene>
    <name evidence="3" type="ORF">ACFOSV_11130</name>
</gene>
<dbReference type="Proteomes" id="UP001595805">
    <property type="component" value="Unassembled WGS sequence"/>
</dbReference>
<protein>
    <submittedName>
        <fullName evidence="3">NFACT RNA binding domain-containing protein</fullName>
    </submittedName>
</protein>
<name>A0ABV8ARW2_9BACT</name>
<feature type="coiled-coil region" evidence="1">
    <location>
        <begin position="344"/>
        <end position="371"/>
    </location>
</feature>
<proteinExistence type="predicted"/>
<dbReference type="PANTHER" id="PTHR15239">
    <property type="entry name" value="NUCLEAR EXPORT MEDIATOR FACTOR NEMF"/>
    <property type="match status" value="1"/>
</dbReference>
<accession>A0ABV8ARW2</accession>
<dbReference type="PANTHER" id="PTHR15239:SF6">
    <property type="entry name" value="RIBOSOME QUALITY CONTROL COMPLEX SUBUNIT NEMF"/>
    <property type="match status" value="1"/>
</dbReference>
<dbReference type="InterPro" id="IPR008532">
    <property type="entry name" value="NFACT_RNA-bd"/>
</dbReference>
<dbReference type="Pfam" id="PF05670">
    <property type="entry name" value="NFACT-R_1"/>
    <property type="match status" value="1"/>
</dbReference>
<keyword evidence="4" id="KW-1185">Reference proteome</keyword>
<comment type="caution">
    <text evidence="3">The sequence shown here is derived from an EMBL/GenBank/DDBJ whole genome shotgun (WGS) entry which is preliminary data.</text>
</comment>
<feature type="domain" description="NFACT RNA-binding" evidence="2">
    <location>
        <begin position="403"/>
        <end position="494"/>
    </location>
</feature>
<organism evidence="3 4">
    <name type="scientific">Algoriphagus namhaensis</name>
    <dbReference type="NCBI Taxonomy" id="915353"/>
    <lineage>
        <taxon>Bacteria</taxon>
        <taxon>Pseudomonadati</taxon>
        <taxon>Bacteroidota</taxon>
        <taxon>Cytophagia</taxon>
        <taxon>Cytophagales</taxon>
        <taxon>Cyclobacteriaceae</taxon>
        <taxon>Algoriphagus</taxon>
    </lineage>
</organism>
<evidence type="ECO:0000259" key="2">
    <source>
        <dbReference type="Pfam" id="PF05670"/>
    </source>
</evidence>
<dbReference type="EMBL" id="JBHRZS010000007">
    <property type="protein sequence ID" value="MFC3880736.1"/>
    <property type="molecule type" value="Genomic_DNA"/>
</dbReference>
<evidence type="ECO:0000256" key="1">
    <source>
        <dbReference type="SAM" id="Coils"/>
    </source>
</evidence>
<dbReference type="RefSeq" id="WP_377906088.1">
    <property type="nucleotide sequence ID" value="NZ_JBHRZS010000007.1"/>
</dbReference>
<dbReference type="InterPro" id="IPR051608">
    <property type="entry name" value="RQC_Subunit_NEMF"/>
</dbReference>
<evidence type="ECO:0000313" key="4">
    <source>
        <dbReference type="Proteomes" id="UP001595805"/>
    </source>
</evidence>
<reference evidence="4" key="1">
    <citation type="journal article" date="2019" name="Int. J. Syst. Evol. Microbiol.">
        <title>The Global Catalogue of Microorganisms (GCM) 10K type strain sequencing project: providing services to taxonomists for standard genome sequencing and annotation.</title>
        <authorList>
            <consortium name="The Broad Institute Genomics Platform"/>
            <consortium name="The Broad Institute Genome Sequencing Center for Infectious Disease"/>
            <person name="Wu L."/>
            <person name="Ma J."/>
        </authorList>
    </citation>
    <scope>NUCLEOTIDE SEQUENCE [LARGE SCALE GENOMIC DNA]</scope>
    <source>
        <strain evidence="4">CCUG 60523</strain>
    </source>
</reference>
<dbReference type="Pfam" id="PF05833">
    <property type="entry name" value="NFACT_N"/>
    <property type="match status" value="1"/>
</dbReference>
<dbReference type="Gene3D" id="2.30.310.10">
    <property type="entry name" value="ibrinogen binding protein from staphylococcus aureus domain"/>
    <property type="match status" value="1"/>
</dbReference>
<keyword evidence="1" id="KW-0175">Coiled coil</keyword>
<evidence type="ECO:0000313" key="3">
    <source>
        <dbReference type="EMBL" id="MFC3880736.1"/>
    </source>
</evidence>
<sequence>MHLNYHFFKFLCPQITEIYVGKEILSCFSQRKGELLLEIDQAPWIRLHLKPPTVVLSFPEKFHRAKQNTRDLYKDLIGQRIQSIQEVKFDRSFFIHFRSGDRLLFKMHGNRSNVVFYTKIDPLPKEIFLTNQIEDKTLDPNLLEKNLDLSYEEFERLEGNASQFLPSLGAIPRAWLKSRDYPQLPISEKWQLMQLLLDYLESPLYYIVEQGDSYDISLLPEGKFEKQANNPVQACNELNYFAVVKNGFEREKNRISKEYSDEIKRTKAYLQKAISKLDELKKSPPPSQLADVIMANLYLFENGKAVLHDFYSNTQIEVSLKPNQKPQEYAEKLYKKNKNRKLEWSQLEKNIAQKEARLQDLEDSLSEINAIEHGRDLKKYLKKEDLNPSRKKEEAPLPFKIFEMDGYPIWVGKSAKANDEMLRNYTKKNDWWLHARKVAGSHVLIKTGKLSEPPEKVLHTAAALAAYYSKSKTQTLAPVIYIQAKYVRKVKGSPPGAVVVEKENVVMIEPKGPESLFKS</sequence>